<sequence>MGWRLNCIAIAVYLFIPTVVLAESFSGKVVKVSDGDTISVMHQGRAQKVRLHGIDAPEKRQAFGNRAKKFTSDLAFGRVVTVQAVDVDRYGRIVGEVILPDGRSLNRKLVKAGLAWWYRKYSKDKSLGELEEEARSARRGLWIDPNPIPPWEFRKKEKVGSR</sequence>
<proteinExistence type="predicted"/>
<reference evidence="5 6" key="1">
    <citation type="journal article" date="2020" name="Nature">
        <title>Bacterial chemolithoautotrophy via manganese oxidation.</title>
        <authorList>
            <person name="Yu H."/>
            <person name="Leadbetter J.R."/>
        </authorList>
    </citation>
    <scope>NUCLEOTIDE SEQUENCE [LARGE SCALE GENOMIC DNA]</scope>
    <source>
        <strain evidence="5 6">Mn-1</strain>
    </source>
</reference>
<dbReference type="Proteomes" id="UP000534783">
    <property type="component" value="Unassembled WGS sequence"/>
</dbReference>
<dbReference type="Pfam" id="PF00565">
    <property type="entry name" value="SNase"/>
    <property type="match status" value="1"/>
</dbReference>
<dbReference type="GO" id="GO:0003676">
    <property type="term" value="F:nucleic acid binding"/>
    <property type="evidence" value="ECO:0007669"/>
    <property type="project" value="InterPro"/>
</dbReference>
<dbReference type="PANTHER" id="PTHR12302:SF3">
    <property type="entry name" value="SERINE_THREONINE-PROTEIN KINASE 31"/>
    <property type="match status" value="1"/>
</dbReference>
<name>A0A7X6DN42_9BACT</name>
<evidence type="ECO:0000313" key="6">
    <source>
        <dbReference type="Proteomes" id="UP000534783"/>
    </source>
</evidence>
<dbReference type="InterPro" id="IPR035437">
    <property type="entry name" value="SNase_OB-fold_sf"/>
</dbReference>
<organism evidence="5 6">
    <name type="scientific">Candidatus Manganitrophus noduliformans</name>
    <dbReference type="NCBI Taxonomy" id="2606439"/>
    <lineage>
        <taxon>Bacteria</taxon>
        <taxon>Pseudomonadati</taxon>
        <taxon>Nitrospirota</taxon>
        <taxon>Nitrospiria</taxon>
        <taxon>Candidatus Troglogloeales</taxon>
        <taxon>Candidatus Manganitrophaceae</taxon>
        <taxon>Candidatus Manganitrophus</taxon>
    </lineage>
</organism>
<dbReference type="GO" id="GO:0016787">
    <property type="term" value="F:hydrolase activity"/>
    <property type="evidence" value="ECO:0007669"/>
    <property type="project" value="UniProtKB-KW"/>
</dbReference>
<evidence type="ECO:0000256" key="1">
    <source>
        <dbReference type="ARBA" id="ARBA00022722"/>
    </source>
</evidence>
<feature type="domain" description="TNase-like" evidence="4">
    <location>
        <begin position="23"/>
        <end position="144"/>
    </location>
</feature>
<dbReference type="SMART" id="SM00318">
    <property type="entry name" value="SNc"/>
    <property type="match status" value="1"/>
</dbReference>
<keyword evidence="1" id="KW-0540">Nuclease</keyword>
<accession>A0A7X6DN42</accession>
<evidence type="ECO:0000256" key="2">
    <source>
        <dbReference type="ARBA" id="ARBA00022759"/>
    </source>
</evidence>
<dbReference type="GO" id="GO:0004519">
    <property type="term" value="F:endonuclease activity"/>
    <property type="evidence" value="ECO:0007669"/>
    <property type="project" value="UniProtKB-KW"/>
</dbReference>
<dbReference type="PROSITE" id="PS01123">
    <property type="entry name" value="TNASE_1"/>
    <property type="match status" value="1"/>
</dbReference>
<gene>
    <name evidence="5" type="ORF">MNODULE_05435</name>
</gene>
<comment type="caution">
    <text evidence="5">The sequence shown here is derived from an EMBL/GenBank/DDBJ whole genome shotgun (WGS) entry which is preliminary data.</text>
</comment>
<dbReference type="SUPFAM" id="SSF50199">
    <property type="entry name" value="Staphylococcal nuclease"/>
    <property type="match status" value="1"/>
</dbReference>
<evidence type="ECO:0000256" key="3">
    <source>
        <dbReference type="ARBA" id="ARBA00022801"/>
    </source>
</evidence>
<dbReference type="PROSITE" id="PS50830">
    <property type="entry name" value="TNASE_3"/>
    <property type="match status" value="1"/>
</dbReference>
<keyword evidence="6" id="KW-1185">Reference proteome</keyword>
<keyword evidence="2" id="KW-0255">Endonuclease</keyword>
<dbReference type="RefSeq" id="WP_168058447.1">
    <property type="nucleotide sequence ID" value="NZ_VTOW01000001.1"/>
</dbReference>
<dbReference type="EMBL" id="VTOW01000001">
    <property type="protein sequence ID" value="NKE70185.1"/>
    <property type="molecule type" value="Genomic_DNA"/>
</dbReference>
<protein>
    <submittedName>
        <fullName evidence="5">Thermonuclease family protein</fullName>
    </submittedName>
</protein>
<evidence type="ECO:0000313" key="5">
    <source>
        <dbReference type="EMBL" id="NKE70185.1"/>
    </source>
</evidence>
<dbReference type="PANTHER" id="PTHR12302">
    <property type="entry name" value="EBNA2 BINDING PROTEIN P100"/>
    <property type="match status" value="1"/>
</dbReference>
<dbReference type="InterPro" id="IPR002071">
    <property type="entry name" value="Thermonucl_AS"/>
</dbReference>
<dbReference type="InterPro" id="IPR016071">
    <property type="entry name" value="Staphylococal_nuclease_OB-fold"/>
</dbReference>
<dbReference type="Gene3D" id="2.40.50.90">
    <property type="match status" value="1"/>
</dbReference>
<dbReference type="AlphaFoldDB" id="A0A7X6DN42"/>
<evidence type="ECO:0000259" key="4">
    <source>
        <dbReference type="PROSITE" id="PS50830"/>
    </source>
</evidence>
<keyword evidence="3" id="KW-0378">Hydrolase</keyword>